<accession>A0ABS5J9W3</accession>
<evidence type="ECO:0000256" key="5">
    <source>
        <dbReference type="ARBA" id="ARBA00023163"/>
    </source>
</evidence>
<keyword evidence="5" id="KW-0804">Transcription</keyword>
<feature type="domain" description="HTH gntR-type" evidence="6">
    <location>
        <begin position="3"/>
        <end position="71"/>
    </location>
</feature>
<sequence>MKQYRYEEIAADIESKITGGQYLPGHKLPSVRAQKERYQTSLSTIQSAYDDLLLKGLVESVPRSGYFVRTRPEPLPKAGETMLIRDPVFRNNLAAITSENLQRSALSEFNVAAPGDLLLPQQLLLKTMQQVIREKGAALLKYYPANGLAALREAITKRAAHYNTRLQANELLITDGALQAIYIALSAVCAPGDVIAIESPCIFSVLEVIRVLRLKVVEIPIQPRTGFDIAALQAACSIHALKAVVVTPNFHNPTGALMSDEQKRWLLQVAQTNNMAIIENDIYGELFFNGQRPCTIRSFDNSGLVMTCSSFAKSLAPGVRLGWLSPGRFYSQAEQIRFAIGSAVSPVYQETILRIVDSSAYEKHLRTFRQQLQAQCNQSLRLIKDYFPAGTRVAKPQGGYHLWVQLPEQQDTASFYRYCAQAGVRFTPGSAFSFSNRYDQYFRLVFADKYTPAKEAALRKAGAYAATPR</sequence>
<comment type="caution">
    <text evidence="7">The sequence shown here is derived from an EMBL/GenBank/DDBJ whole genome shotgun (WGS) entry which is preliminary data.</text>
</comment>
<proteinExistence type="inferred from homology"/>
<dbReference type="SUPFAM" id="SSF46785">
    <property type="entry name" value="Winged helix' DNA-binding domain"/>
    <property type="match status" value="1"/>
</dbReference>
<dbReference type="RefSeq" id="WP_211977160.1">
    <property type="nucleotide sequence ID" value="NZ_CBFHAM010000018.1"/>
</dbReference>
<dbReference type="InterPro" id="IPR036390">
    <property type="entry name" value="WH_DNA-bd_sf"/>
</dbReference>
<dbReference type="Pfam" id="PF00392">
    <property type="entry name" value="GntR"/>
    <property type="match status" value="1"/>
</dbReference>
<evidence type="ECO:0000313" key="7">
    <source>
        <dbReference type="EMBL" id="MBS0031999.1"/>
    </source>
</evidence>
<dbReference type="EMBL" id="JAGTXB010000027">
    <property type="protein sequence ID" value="MBS0031999.1"/>
    <property type="molecule type" value="Genomic_DNA"/>
</dbReference>
<keyword evidence="4" id="KW-0238">DNA-binding</keyword>
<dbReference type="CDD" id="cd07377">
    <property type="entry name" value="WHTH_GntR"/>
    <property type="match status" value="1"/>
</dbReference>
<dbReference type="Proteomes" id="UP000676386">
    <property type="component" value="Unassembled WGS sequence"/>
</dbReference>
<keyword evidence="7" id="KW-0032">Aminotransferase</keyword>
<keyword evidence="2" id="KW-0663">Pyridoxal phosphate</keyword>
<dbReference type="InterPro" id="IPR015421">
    <property type="entry name" value="PyrdxlP-dep_Trfase_major"/>
</dbReference>
<keyword evidence="8" id="KW-1185">Reference proteome</keyword>
<dbReference type="Pfam" id="PF00155">
    <property type="entry name" value="Aminotran_1_2"/>
    <property type="match status" value="1"/>
</dbReference>
<dbReference type="SUPFAM" id="SSF53383">
    <property type="entry name" value="PLP-dependent transferases"/>
    <property type="match status" value="1"/>
</dbReference>
<dbReference type="PROSITE" id="PS50949">
    <property type="entry name" value="HTH_GNTR"/>
    <property type="match status" value="1"/>
</dbReference>
<organism evidence="7 8">
    <name type="scientific">Chitinophaga hostae</name>
    <dbReference type="NCBI Taxonomy" id="2831022"/>
    <lineage>
        <taxon>Bacteria</taxon>
        <taxon>Pseudomonadati</taxon>
        <taxon>Bacteroidota</taxon>
        <taxon>Chitinophagia</taxon>
        <taxon>Chitinophagales</taxon>
        <taxon>Chitinophagaceae</taxon>
        <taxon>Chitinophaga</taxon>
    </lineage>
</organism>
<dbReference type="SMART" id="SM00345">
    <property type="entry name" value="HTH_GNTR"/>
    <property type="match status" value="1"/>
</dbReference>
<evidence type="ECO:0000256" key="3">
    <source>
        <dbReference type="ARBA" id="ARBA00023015"/>
    </source>
</evidence>
<evidence type="ECO:0000259" key="6">
    <source>
        <dbReference type="PROSITE" id="PS50949"/>
    </source>
</evidence>
<dbReference type="Gene3D" id="3.40.640.10">
    <property type="entry name" value="Type I PLP-dependent aspartate aminotransferase-like (Major domain)"/>
    <property type="match status" value="1"/>
</dbReference>
<comment type="similarity">
    <text evidence="1">In the C-terminal section; belongs to the class-I pyridoxal-phosphate-dependent aminotransferase family.</text>
</comment>
<dbReference type="PANTHER" id="PTHR46577:SF2">
    <property type="entry name" value="TRANSCRIPTIONAL REGULATORY PROTEIN"/>
    <property type="match status" value="1"/>
</dbReference>
<keyword evidence="3" id="KW-0805">Transcription regulation</keyword>
<dbReference type="InterPro" id="IPR051446">
    <property type="entry name" value="HTH_trans_reg/aminotransferase"/>
</dbReference>
<dbReference type="InterPro" id="IPR000524">
    <property type="entry name" value="Tscrpt_reg_HTH_GntR"/>
</dbReference>
<keyword evidence="7" id="KW-0808">Transferase</keyword>
<dbReference type="Gene3D" id="1.10.10.10">
    <property type="entry name" value="Winged helix-like DNA-binding domain superfamily/Winged helix DNA-binding domain"/>
    <property type="match status" value="1"/>
</dbReference>
<evidence type="ECO:0000256" key="2">
    <source>
        <dbReference type="ARBA" id="ARBA00022898"/>
    </source>
</evidence>
<protein>
    <submittedName>
        <fullName evidence="7">PLP-dependent aminotransferase family protein</fullName>
    </submittedName>
</protein>
<dbReference type="InterPro" id="IPR036388">
    <property type="entry name" value="WH-like_DNA-bd_sf"/>
</dbReference>
<name>A0ABS5J9W3_9BACT</name>
<evidence type="ECO:0000256" key="4">
    <source>
        <dbReference type="ARBA" id="ARBA00023125"/>
    </source>
</evidence>
<dbReference type="InterPro" id="IPR004839">
    <property type="entry name" value="Aminotransferase_I/II_large"/>
</dbReference>
<dbReference type="InterPro" id="IPR015424">
    <property type="entry name" value="PyrdxlP-dep_Trfase"/>
</dbReference>
<dbReference type="Gene3D" id="3.90.1150.10">
    <property type="entry name" value="Aspartate Aminotransferase, domain 1"/>
    <property type="match status" value="1"/>
</dbReference>
<dbReference type="GO" id="GO:0008483">
    <property type="term" value="F:transaminase activity"/>
    <property type="evidence" value="ECO:0007669"/>
    <property type="project" value="UniProtKB-KW"/>
</dbReference>
<dbReference type="CDD" id="cd00609">
    <property type="entry name" value="AAT_like"/>
    <property type="match status" value="1"/>
</dbReference>
<reference evidence="7 8" key="1">
    <citation type="submission" date="2021-04" db="EMBL/GenBank/DDBJ databases">
        <title>Chitinophaga sp. nov., isolated from the rhizosphere soil.</title>
        <authorList>
            <person name="He S."/>
        </authorList>
    </citation>
    <scope>NUCLEOTIDE SEQUENCE [LARGE SCALE GENOMIC DNA]</scope>
    <source>
        <strain evidence="7 8">2R12</strain>
    </source>
</reference>
<evidence type="ECO:0000256" key="1">
    <source>
        <dbReference type="ARBA" id="ARBA00005384"/>
    </source>
</evidence>
<dbReference type="PANTHER" id="PTHR46577">
    <property type="entry name" value="HTH-TYPE TRANSCRIPTIONAL REGULATORY PROTEIN GABR"/>
    <property type="match status" value="1"/>
</dbReference>
<dbReference type="InterPro" id="IPR015422">
    <property type="entry name" value="PyrdxlP-dep_Trfase_small"/>
</dbReference>
<evidence type="ECO:0000313" key="8">
    <source>
        <dbReference type="Proteomes" id="UP000676386"/>
    </source>
</evidence>
<gene>
    <name evidence="7" type="ORF">KE626_32000</name>
</gene>